<reference evidence="1" key="1">
    <citation type="journal article" date="2020" name="Stud. Mycol.">
        <title>101 Dothideomycetes genomes: a test case for predicting lifestyles and emergence of pathogens.</title>
        <authorList>
            <person name="Haridas S."/>
            <person name="Albert R."/>
            <person name="Binder M."/>
            <person name="Bloem J."/>
            <person name="Labutti K."/>
            <person name="Salamov A."/>
            <person name="Andreopoulos B."/>
            <person name="Baker S."/>
            <person name="Barry K."/>
            <person name="Bills G."/>
            <person name="Bluhm B."/>
            <person name="Cannon C."/>
            <person name="Castanera R."/>
            <person name="Culley D."/>
            <person name="Daum C."/>
            <person name="Ezra D."/>
            <person name="Gonzalez J."/>
            <person name="Henrissat B."/>
            <person name="Kuo A."/>
            <person name="Liang C."/>
            <person name="Lipzen A."/>
            <person name="Lutzoni F."/>
            <person name="Magnuson J."/>
            <person name="Mondo S."/>
            <person name="Nolan M."/>
            <person name="Ohm R."/>
            <person name="Pangilinan J."/>
            <person name="Park H.-J."/>
            <person name="Ramirez L."/>
            <person name="Alfaro M."/>
            <person name="Sun H."/>
            <person name="Tritt A."/>
            <person name="Yoshinaga Y."/>
            <person name="Zwiers L.-H."/>
            <person name="Turgeon B."/>
            <person name="Goodwin S."/>
            <person name="Spatafora J."/>
            <person name="Crous P."/>
            <person name="Grigoriev I."/>
        </authorList>
    </citation>
    <scope>NUCLEOTIDE SEQUENCE</scope>
    <source>
        <strain evidence="1">CBS 279.74</strain>
    </source>
</reference>
<name>A0A6G1KLL5_9PLEO</name>
<dbReference type="EMBL" id="MU005765">
    <property type="protein sequence ID" value="KAF2713372.1"/>
    <property type="molecule type" value="Genomic_DNA"/>
</dbReference>
<protein>
    <submittedName>
        <fullName evidence="1">Uncharacterized protein</fullName>
    </submittedName>
</protein>
<organism evidence="1 2">
    <name type="scientific">Pleomassaria siparia CBS 279.74</name>
    <dbReference type="NCBI Taxonomy" id="1314801"/>
    <lineage>
        <taxon>Eukaryota</taxon>
        <taxon>Fungi</taxon>
        <taxon>Dikarya</taxon>
        <taxon>Ascomycota</taxon>
        <taxon>Pezizomycotina</taxon>
        <taxon>Dothideomycetes</taxon>
        <taxon>Pleosporomycetidae</taxon>
        <taxon>Pleosporales</taxon>
        <taxon>Pleomassariaceae</taxon>
        <taxon>Pleomassaria</taxon>
    </lineage>
</organism>
<accession>A0A6G1KLL5</accession>
<evidence type="ECO:0000313" key="2">
    <source>
        <dbReference type="Proteomes" id="UP000799428"/>
    </source>
</evidence>
<dbReference type="AlphaFoldDB" id="A0A6G1KLL5"/>
<sequence>MTWRVLSFVLFMKLELTDRSLTCWLADWLAGWLAGWLASTFIRQACTTWHPLFCILHYRSIHLKPHLQPMLTAAQRTDPTIHLSRRRFPPRPSSKGTQLLMKPCIHI</sequence>
<evidence type="ECO:0000313" key="1">
    <source>
        <dbReference type="EMBL" id="KAF2713372.1"/>
    </source>
</evidence>
<proteinExistence type="predicted"/>
<dbReference type="Proteomes" id="UP000799428">
    <property type="component" value="Unassembled WGS sequence"/>
</dbReference>
<keyword evidence="2" id="KW-1185">Reference proteome</keyword>
<gene>
    <name evidence="1" type="ORF">K504DRAFT_136229</name>
</gene>